<gene>
    <name evidence="2" type="ORF">ACFSCV_14365</name>
</gene>
<reference evidence="3" key="1">
    <citation type="journal article" date="2019" name="Int. J. Syst. Evol. Microbiol.">
        <title>The Global Catalogue of Microorganisms (GCM) 10K type strain sequencing project: providing services to taxonomists for standard genome sequencing and annotation.</title>
        <authorList>
            <consortium name="The Broad Institute Genomics Platform"/>
            <consortium name="The Broad Institute Genome Sequencing Center for Infectious Disease"/>
            <person name="Wu L."/>
            <person name="Ma J."/>
        </authorList>
    </citation>
    <scope>NUCLEOTIDE SEQUENCE [LARGE SCALE GENOMIC DNA]</scope>
    <source>
        <strain evidence="3">KCTC 23707</strain>
    </source>
</reference>
<dbReference type="PANTHER" id="PTHR36302">
    <property type="entry name" value="BLR7088 PROTEIN"/>
    <property type="match status" value="1"/>
</dbReference>
<dbReference type="InterPro" id="IPR058248">
    <property type="entry name" value="Lxx211020-like"/>
</dbReference>
<comment type="caution">
    <text evidence="2">The sequence shown here is derived from an EMBL/GenBank/DDBJ whole genome shotgun (WGS) entry which is preliminary data.</text>
</comment>
<proteinExistence type="predicted"/>
<keyword evidence="3" id="KW-1185">Reference proteome</keyword>
<evidence type="ECO:0000313" key="2">
    <source>
        <dbReference type="EMBL" id="MFD1704186.1"/>
    </source>
</evidence>
<dbReference type="Gene3D" id="2.60.40.1890">
    <property type="entry name" value="PCu(A)C copper chaperone"/>
    <property type="match status" value="1"/>
</dbReference>
<organism evidence="2 3">
    <name type="scientific">Methylopila henanensis</name>
    <dbReference type="NCBI Taxonomy" id="873516"/>
    <lineage>
        <taxon>Bacteria</taxon>
        <taxon>Pseudomonadati</taxon>
        <taxon>Pseudomonadota</taxon>
        <taxon>Alphaproteobacteria</taxon>
        <taxon>Hyphomicrobiales</taxon>
        <taxon>Methylopilaceae</taxon>
        <taxon>Methylopila</taxon>
    </lineage>
</organism>
<protein>
    <submittedName>
        <fullName evidence="2">Copper chaperone PCu(A)C</fullName>
    </submittedName>
</protein>
<evidence type="ECO:0000256" key="1">
    <source>
        <dbReference type="SAM" id="SignalP"/>
    </source>
</evidence>
<dbReference type="EMBL" id="JBHUER010000010">
    <property type="protein sequence ID" value="MFD1704186.1"/>
    <property type="molecule type" value="Genomic_DNA"/>
</dbReference>
<accession>A0ABW4KBW6</accession>
<dbReference type="Pfam" id="PF04314">
    <property type="entry name" value="PCuAC"/>
    <property type="match status" value="1"/>
</dbReference>
<dbReference type="PANTHER" id="PTHR36302:SF1">
    <property type="entry name" value="COPPER CHAPERONE PCU(A)C"/>
    <property type="match status" value="1"/>
</dbReference>
<name>A0ABW4KBW6_9HYPH</name>
<keyword evidence="1" id="KW-0732">Signal</keyword>
<evidence type="ECO:0000313" key="3">
    <source>
        <dbReference type="Proteomes" id="UP001597308"/>
    </source>
</evidence>
<feature type="signal peptide" evidence="1">
    <location>
        <begin position="1"/>
        <end position="23"/>
    </location>
</feature>
<sequence>MLKLTLRAAAAAAFAAFALPAPAHEFKSGSIEIDHPWSRATPSGARVAGGYLVIRNGGDAPDRLIGAKADVAGRVEIHEMTVKDGVMTMRPLPEGVEAPAHGEVALKPGGLHLMLHELKRPLAQGETFAGALTFEKAGEIKVEFVVEALGARGPEAKAGEHAH</sequence>
<dbReference type="InterPro" id="IPR007410">
    <property type="entry name" value="LpqE-like"/>
</dbReference>
<dbReference type="Proteomes" id="UP001597308">
    <property type="component" value="Unassembled WGS sequence"/>
</dbReference>
<dbReference type="InterPro" id="IPR036182">
    <property type="entry name" value="PCuAC_sf"/>
</dbReference>
<dbReference type="SUPFAM" id="SSF110087">
    <property type="entry name" value="DR1885-like metal-binding protein"/>
    <property type="match status" value="1"/>
</dbReference>
<feature type="chain" id="PRO_5046047419" evidence="1">
    <location>
        <begin position="24"/>
        <end position="163"/>
    </location>
</feature>
<dbReference type="RefSeq" id="WP_378800260.1">
    <property type="nucleotide sequence ID" value="NZ_JBHUER010000010.1"/>
</dbReference>